<organism evidence="2 3">
    <name type="scientific">Avibacterium paragallinarum</name>
    <name type="common">Haemophilus gallinarum</name>
    <dbReference type="NCBI Taxonomy" id="728"/>
    <lineage>
        <taxon>Bacteria</taxon>
        <taxon>Pseudomonadati</taxon>
        <taxon>Pseudomonadota</taxon>
        <taxon>Gammaproteobacteria</taxon>
        <taxon>Pasteurellales</taxon>
        <taxon>Pasteurellaceae</taxon>
        <taxon>Avibacterium</taxon>
    </lineage>
</organism>
<feature type="transmembrane region" description="Helical" evidence="1">
    <location>
        <begin position="39"/>
        <end position="57"/>
    </location>
</feature>
<proteinExistence type="predicted"/>
<comment type="caution">
    <text evidence="2">The sequence shown here is derived from an EMBL/GenBank/DDBJ whole genome shotgun (WGS) entry which is preliminary data.</text>
</comment>
<sequence length="89" mass="10521">MERLSVLQIKNDMKSWMHIIVSNVFINILFLYLGVFPLYINLAYISLILVNYILKIIYSGDDISKYLDFNRKIDSFIIILLGIYYSSFL</sequence>
<dbReference type="Proteomes" id="UP000247594">
    <property type="component" value="Unassembled WGS sequence"/>
</dbReference>
<name>A0AAE5TGU6_AVIPA</name>
<gene>
    <name evidence="2" type="ORF">DM482_08655</name>
</gene>
<evidence type="ECO:0000313" key="2">
    <source>
        <dbReference type="EMBL" id="PXZ38530.1"/>
    </source>
</evidence>
<accession>A0AAE5TGU6</accession>
<keyword evidence="1" id="KW-1133">Transmembrane helix</keyword>
<keyword evidence="1" id="KW-0472">Membrane</keyword>
<feature type="transmembrane region" description="Helical" evidence="1">
    <location>
        <begin position="16"/>
        <end position="33"/>
    </location>
</feature>
<dbReference type="AlphaFoldDB" id="A0AAE5TGU6"/>
<keyword evidence="1" id="KW-0812">Transmembrane</keyword>
<evidence type="ECO:0000313" key="3">
    <source>
        <dbReference type="Proteomes" id="UP000247594"/>
    </source>
</evidence>
<protein>
    <submittedName>
        <fullName evidence="2">Uncharacterized protein</fullName>
    </submittedName>
</protein>
<evidence type="ECO:0000256" key="1">
    <source>
        <dbReference type="SAM" id="Phobius"/>
    </source>
</evidence>
<dbReference type="EMBL" id="QJPJ01000014">
    <property type="protein sequence ID" value="PXZ38530.1"/>
    <property type="molecule type" value="Genomic_DNA"/>
</dbReference>
<reference evidence="2 3" key="1">
    <citation type="submission" date="2018-06" db="EMBL/GenBank/DDBJ databases">
        <authorList>
            <person name="Teymurazov M."/>
            <person name="Kislichkina A."/>
            <person name="Abaymova A."/>
            <person name="Mukhina T."/>
            <person name="Mayskaya N."/>
            <person name="Svetoch E."/>
            <person name="Bogun A."/>
        </authorList>
    </citation>
    <scope>NUCLEOTIDE SEQUENCE [LARGE SCALE GENOMIC DNA]</scope>
    <source>
        <strain evidence="2 3">SCPM-O-B-8406</strain>
    </source>
</reference>